<comment type="subcellular location">
    <subcellularLocation>
        <location evidence="1">Nucleus</location>
    </subcellularLocation>
</comment>
<sequence>MDQDDKIAKKGRNKIKIAPIANSKARSTTFSKRRFGLFKKAYELSDLTRSHVKILVITDKGCLYEYASPCFESKLKSVKKVVPMMTNERILKRIEQTKHKGEYNAKNTGLYHNNLGGDSDTSSAEESADSTEGHNNEHGIAALGIASAATSTMPPSFEEATFLNYCPDSIYGRGTNFFNPSRVVSDLPPPQSPKNDLYNSQVIVHCTYLFPSKKEPSFAYGEVACSTTSGIIQLGENSAATVHQELASEHTEVILSNVIEKSHYHCFNDNNITSV</sequence>
<dbReference type="WBParaSite" id="EgrG_000726200">
    <property type="protein sequence ID" value="EgrG_000726200"/>
    <property type="gene ID" value="EgrG_000726200"/>
</dbReference>
<accession>A0A068WWG4</accession>
<dbReference type="GO" id="GO:0005634">
    <property type="term" value="C:nucleus"/>
    <property type="evidence" value="ECO:0007669"/>
    <property type="project" value="UniProtKB-SubCell"/>
</dbReference>
<evidence type="ECO:0000313" key="9">
    <source>
        <dbReference type="Proteomes" id="UP000492820"/>
    </source>
</evidence>
<gene>
    <name evidence="8" type="ORF">EgrG_000726200</name>
</gene>
<dbReference type="GO" id="GO:0000978">
    <property type="term" value="F:RNA polymerase II cis-regulatory region sequence-specific DNA binding"/>
    <property type="evidence" value="ECO:0007669"/>
    <property type="project" value="TreeGrafter"/>
</dbReference>
<dbReference type="SMART" id="SM00432">
    <property type="entry name" value="MADS"/>
    <property type="match status" value="1"/>
</dbReference>
<protein>
    <submittedName>
        <fullName evidence="8 10">AGAMOUS protein</fullName>
    </submittedName>
</protein>
<dbReference type="Pfam" id="PF00319">
    <property type="entry name" value="SRF-TF"/>
    <property type="match status" value="1"/>
</dbReference>
<evidence type="ECO:0000256" key="4">
    <source>
        <dbReference type="ARBA" id="ARBA00023163"/>
    </source>
</evidence>
<dbReference type="PANTHER" id="PTHR11945">
    <property type="entry name" value="MADS BOX PROTEIN"/>
    <property type="match status" value="1"/>
</dbReference>
<dbReference type="PROSITE" id="PS00350">
    <property type="entry name" value="MADS_BOX_1"/>
    <property type="match status" value="1"/>
</dbReference>
<dbReference type="InterPro" id="IPR002100">
    <property type="entry name" value="TF_MADSbox"/>
</dbReference>
<dbReference type="GO" id="GO:0045893">
    <property type="term" value="P:positive regulation of DNA-templated transcription"/>
    <property type="evidence" value="ECO:0007669"/>
    <property type="project" value="UniProtKB-ARBA"/>
</dbReference>
<dbReference type="PRINTS" id="PR00404">
    <property type="entry name" value="MADSDOMAIN"/>
</dbReference>
<evidence type="ECO:0000256" key="3">
    <source>
        <dbReference type="ARBA" id="ARBA00023125"/>
    </source>
</evidence>
<dbReference type="OrthoDB" id="1898716at2759"/>
<name>A0A068WWG4_ECHGR</name>
<keyword evidence="2" id="KW-0805">Transcription regulation</keyword>
<proteinExistence type="predicted"/>
<evidence type="ECO:0000313" key="8">
    <source>
        <dbReference type="EMBL" id="CDS24185.1"/>
    </source>
</evidence>
<dbReference type="PROSITE" id="PS50066">
    <property type="entry name" value="MADS_BOX_2"/>
    <property type="match status" value="1"/>
</dbReference>
<dbReference type="PANTHER" id="PTHR11945:SF534">
    <property type="entry name" value="MYOCYTE-SPECIFIC ENHANCER FACTOR 2"/>
    <property type="match status" value="1"/>
</dbReference>
<dbReference type="Gene3D" id="3.40.1810.10">
    <property type="entry name" value="Transcription factor, MADS-box"/>
    <property type="match status" value="1"/>
</dbReference>
<dbReference type="GO" id="GO:0000981">
    <property type="term" value="F:DNA-binding transcription factor activity, RNA polymerase II-specific"/>
    <property type="evidence" value="ECO:0007669"/>
    <property type="project" value="TreeGrafter"/>
</dbReference>
<evidence type="ECO:0000256" key="1">
    <source>
        <dbReference type="ARBA" id="ARBA00004123"/>
    </source>
</evidence>
<dbReference type="AlphaFoldDB" id="A0A068WWG4"/>
<evidence type="ECO:0000256" key="6">
    <source>
        <dbReference type="SAM" id="MobiDB-lite"/>
    </source>
</evidence>
<evidence type="ECO:0000313" key="10">
    <source>
        <dbReference type="WBParaSite" id="EgrG_000726200"/>
    </source>
</evidence>
<organism evidence="8">
    <name type="scientific">Echinococcus granulosus</name>
    <name type="common">Hydatid tapeworm</name>
    <dbReference type="NCBI Taxonomy" id="6210"/>
    <lineage>
        <taxon>Eukaryota</taxon>
        <taxon>Metazoa</taxon>
        <taxon>Spiralia</taxon>
        <taxon>Lophotrochozoa</taxon>
        <taxon>Platyhelminthes</taxon>
        <taxon>Cestoda</taxon>
        <taxon>Eucestoda</taxon>
        <taxon>Cyclophyllidea</taxon>
        <taxon>Taeniidae</taxon>
        <taxon>Echinococcus</taxon>
        <taxon>Echinococcus granulosus group</taxon>
    </lineage>
</organism>
<dbReference type="InterPro" id="IPR036879">
    <property type="entry name" value="TF_MADSbox_sf"/>
</dbReference>
<evidence type="ECO:0000256" key="5">
    <source>
        <dbReference type="ARBA" id="ARBA00023242"/>
    </source>
</evidence>
<dbReference type="GO" id="GO:0046983">
    <property type="term" value="F:protein dimerization activity"/>
    <property type="evidence" value="ECO:0007669"/>
    <property type="project" value="InterPro"/>
</dbReference>
<dbReference type="EMBL" id="LK028599">
    <property type="protein sequence ID" value="CDS24185.1"/>
    <property type="molecule type" value="Genomic_DNA"/>
</dbReference>
<keyword evidence="3" id="KW-0238">DNA-binding</keyword>
<dbReference type="SUPFAM" id="SSF55455">
    <property type="entry name" value="SRF-like"/>
    <property type="match status" value="1"/>
</dbReference>
<feature type="compositionally biased region" description="Low complexity" evidence="6">
    <location>
        <begin position="116"/>
        <end position="125"/>
    </location>
</feature>
<feature type="region of interest" description="Disordered" evidence="6">
    <location>
        <begin position="102"/>
        <end position="136"/>
    </location>
</feature>
<feature type="domain" description="MADS-box" evidence="7">
    <location>
        <begin position="10"/>
        <end position="70"/>
    </location>
</feature>
<keyword evidence="4" id="KW-0804">Transcription</keyword>
<reference evidence="8" key="2">
    <citation type="submission" date="2014-06" db="EMBL/GenBank/DDBJ databases">
        <authorList>
            <person name="Aslett M."/>
        </authorList>
    </citation>
    <scope>NUCLEOTIDE SEQUENCE</scope>
</reference>
<dbReference type="Proteomes" id="UP000492820">
    <property type="component" value="Unassembled WGS sequence"/>
</dbReference>
<keyword evidence="5" id="KW-0539">Nucleus</keyword>
<evidence type="ECO:0000256" key="2">
    <source>
        <dbReference type="ARBA" id="ARBA00023015"/>
    </source>
</evidence>
<reference evidence="8 9" key="1">
    <citation type="journal article" date="2013" name="Nature">
        <title>The genomes of four tapeworm species reveal adaptations to parasitism.</title>
        <authorList>
            <person name="Tsai I.J."/>
            <person name="Zarowiecki M."/>
            <person name="Holroyd N."/>
            <person name="Garciarrubio A."/>
            <person name="Sanchez-Flores A."/>
            <person name="Brooks K.L."/>
            <person name="Tracey A."/>
            <person name="Bobes R.J."/>
            <person name="Fragoso G."/>
            <person name="Sciutto E."/>
            <person name="Aslett M."/>
            <person name="Beasley H."/>
            <person name="Bennett H.M."/>
            <person name="Cai J."/>
            <person name="Camicia F."/>
            <person name="Clark R."/>
            <person name="Cucher M."/>
            <person name="De Silva N."/>
            <person name="Day T.A."/>
            <person name="Deplazes P."/>
            <person name="Estrada K."/>
            <person name="Fernandez C."/>
            <person name="Holland P.W."/>
            <person name="Hou J."/>
            <person name="Hu S."/>
            <person name="Huckvale T."/>
            <person name="Hung S.S."/>
            <person name="Kamenetzky L."/>
            <person name="Keane J.A."/>
            <person name="Kiss F."/>
            <person name="Koziol U."/>
            <person name="Lambert O."/>
            <person name="Liu K."/>
            <person name="Luo X."/>
            <person name="Luo Y."/>
            <person name="Macchiaroli N."/>
            <person name="Nichol S."/>
            <person name="Paps J."/>
            <person name="Parkinson J."/>
            <person name="Pouchkina-Stantcheva N."/>
            <person name="Riddiford N."/>
            <person name="Rosenzvit M."/>
            <person name="Salinas G."/>
            <person name="Wasmuth J.D."/>
            <person name="Zamanian M."/>
            <person name="Zheng Y."/>
            <person name="Cai X."/>
            <person name="Soberon X."/>
            <person name="Olson P.D."/>
            <person name="Laclette J.P."/>
            <person name="Brehm K."/>
            <person name="Berriman M."/>
            <person name="Garciarrubio A."/>
            <person name="Bobes R.J."/>
            <person name="Fragoso G."/>
            <person name="Sanchez-Flores A."/>
            <person name="Estrada K."/>
            <person name="Cevallos M.A."/>
            <person name="Morett E."/>
            <person name="Gonzalez V."/>
            <person name="Portillo T."/>
            <person name="Ochoa-Leyva A."/>
            <person name="Jose M.V."/>
            <person name="Sciutto E."/>
            <person name="Landa A."/>
            <person name="Jimenez L."/>
            <person name="Valdes V."/>
            <person name="Carrero J.C."/>
            <person name="Larralde C."/>
            <person name="Morales-Montor J."/>
            <person name="Limon-Lason J."/>
            <person name="Soberon X."/>
            <person name="Laclette J.P."/>
        </authorList>
    </citation>
    <scope>NUCLEOTIDE SEQUENCE [LARGE SCALE GENOMIC DNA]</scope>
</reference>
<evidence type="ECO:0000259" key="7">
    <source>
        <dbReference type="PROSITE" id="PS50066"/>
    </source>
</evidence>
<reference evidence="10" key="3">
    <citation type="submission" date="2020-10" db="UniProtKB">
        <authorList>
            <consortium name="WormBaseParasite"/>
        </authorList>
    </citation>
    <scope>IDENTIFICATION</scope>
</reference>